<feature type="non-terminal residue" evidence="2">
    <location>
        <position position="103"/>
    </location>
</feature>
<feature type="region of interest" description="Disordered" evidence="1">
    <location>
        <begin position="83"/>
        <end position="103"/>
    </location>
</feature>
<reference evidence="2" key="1">
    <citation type="submission" date="2015-11" db="EMBL/GenBank/DDBJ databases">
        <title>De novo transcriptome assembly of four potential Pierce s Disease insect vectors from Arizona vineyards.</title>
        <authorList>
            <person name="Tassone E.E."/>
        </authorList>
    </citation>
    <scope>NUCLEOTIDE SEQUENCE</scope>
</reference>
<protein>
    <submittedName>
        <fullName evidence="2">Uncharacterized protein</fullName>
    </submittedName>
</protein>
<gene>
    <name evidence="2" type="ORF">g.49963</name>
</gene>
<dbReference type="AlphaFoldDB" id="A0A1B6GEV8"/>
<feature type="non-terminal residue" evidence="2">
    <location>
        <position position="1"/>
    </location>
</feature>
<accession>A0A1B6GEV8</accession>
<organism evidence="2">
    <name type="scientific">Cuerna arida</name>
    <dbReference type="NCBI Taxonomy" id="1464854"/>
    <lineage>
        <taxon>Eukaryota</taxon>
        <taxon>Metazoa</taxon>
        <taxon>Ecdysozoa</taxon>
        <taxon>Arthropoda</taxon>
        <taxon>Hexapoda</taxon>
        <taxon>Insecta</taxon>
        <taxon>Pterygota</taxon>
        <taxon>Neoptera</taxon>
        <taxon>Paraneoptera</taxon>
        <taxon>Hemiptera</taxon>
        <taxon>Auchenorrhyncha</taxon>
        <taxon>Membracoidea</taxon>
        <taxon>Cicadellidae</taxon>
        <taxon>Cicadellinae</taxon>
        <taxon>Proconiini</taxon>
        <taxon>Cuerna</taxon>
    </lineage>
</organism>
<proteinExistence type="predicted"/>
<evidence type="ECO:0000256" key="1">
    <source>
        <dbReference type="SAM" id="MobiDB-lite"/>
    </source>
</evidence>
<feature type="compositionally biased region" description="Basic and acidic residues" evidence="1">
    <location>
        <begin position="91"/>
        <end position="103"/>
    </location>
</feature>
<evidence type="ECO:0000313" key="2">
    <source>
        <dbReference type="EMBL" id="JAS60950.1"/>
    </source>
</evidence>
<sequence length="103" mass="11843">PANENRLMNPTKADSEKSRFVLNSNQQLIAYEEPLNNDLLNEKEENRIQIKMDGEKKYLQIGDGVGISLYEVADKRPSSLKEIKSMPMHPEPGERRLTRESET</sequence>
<dbReference type="EMBL" id="GECZ01008819">
    <property type="protein sequence ID" value="JAS60950.1"/>
    <property type="molecule type" value="Transcribed_RNA"/>
</dbReference>
<name>A0A1B6GEV8_9HEMI</name>